<dbReference type="OMA" id="WIITHAQ"/>
<organism evidence="4 5">
    <name type="scientific">Syncephalastrum racemosum</name>
    <name type="common">Filamentous fungus</name>
    <dbReference type="NCBI Taxonomy" id="13706"/>
    <lineage>
        <taxon>Eukaryota</taxon>
        <taxon>Fungi</taxon>
        <taxon>Fungi incertae sedis</taxon>
        <taxon>Mucoromycota</taxon>
        <taxon>Mucoromycotina</taxon>
        <taxon>Mucoromycetes</taxon>
        <taxon>Mucorales</taxon>
        <taxon>Syncephalastraceae</taxon>
        <taxon>Syncephalastrum</taxon>
    </lineage>
</organism>
<dbReference type="EMBL" id="MCGN01000007">
    <property type="protein sequence ID" value="ORY94590.1"/>
    <property type="molecule type" value="Genomic_DNA"/>
</dbReference>
<dbReference type="Proteomes" id="UP000242180">
    <property type="component" value="Unassembled WGS sequence"/>
</dbReference>
<feature type="domain" description="Protein kinase" evidence="3">
    <location>
        <begin position="1"/>
        <end position="175"/>
    </location>
</feature>
<keyword evidence="1" id="KW-0547">Nucleotide-binding</keyword>
<dbReference type="PANTHER" id="PTHR24346">
    <property type="entry name" value="MAP/MICROTUBULE AFFINITY-REGULATING KINASE"/>
    <property type="match status" value="1"/>
</dbReference>
<evidence type="ECO:0000259" key="3">
    <source>
        <dbReference type="PROSITE" id="PS50011"/>
    </source>
</evidence>
<sequence>MDDLDKDLFEYIEAHPDINEDTVRHIFKQIVDGVYHLHHRLNIIHRDIKDENIMIDRHNRALLIDFGSAMFISESANKPMEIDTFAGTIEYAAPEIMRGCCYEGRPQDMWAMGILLYTMIYRENPFCSPEEILRGEIRYPFQVSHVGLQRLIQGLLNQDIARRLTVEQVKQDTWLHQPYY</sequence>
<dbReference type="InterPro" id="IPR000719">
    <property type="entry name" value="Prot_kinase_dom"/>
</dbReference>
<dbReference type="GO" id="GO:0005829">
    <property type="term" value="C:cytosol"/>
    <property type="evidence" value="ECO:0007669"/>
    <property type="project" value="TreeGrafter"/>
</dbReference>
<dbReference type="GO" id="GO:0005524">
    <property type="term" value="F:ATP binding"/>
    <property type="evidence" value="ECO:0007669"/>
    <property type="project" value="UniProtKB-KW"/>
</dbReference>
<keyword evidence="4" id="KW-0418">Kinase</keyword>
<dbReference type="PANTHER" id="PTHR24346:SF51">
    <property type="entry name" value="PAS DOMAIN-CONTAINING SERINE_THREONINE-PROTEIN KINASE"/>
    <property type="match status" value="1"/>
</dbReference>
<dbReference type="GO" id="GO:0004674">
    <property type="term" value="F:protein serine/threonine kinase activity"/>
    <property type="evidence" value="ECO:0007669"/>
    <property type="project" value="TreeGrafter"/>
</dbReference>
<evidence type="ECO:0000313" key="4">
    <source>
        <dbReference type="EMBL" id="ORY94590.1"/>
    </source>
</evidence>
<keyword evidence="5" id="KW-1185">Reference proteome</keyword>
<dbReference type="AlphaFoldDB" id="A0A1X2H940"/>
<accession>A0A1X2H940</accession>
<dbReference type="Pfam" id="PF00069">
    <property type="entry name" value="Pkinase"/>
    <property type="match status" value="1"/>
</dbReference>
<dbReference type="InParanoid" id="A0A1X2H940"/>
<name>A0A1X2H940_SYNRA</name>
<dbReference type="GO" id="GO:0045719">
    <property type="term" value="P:negative regulation of glycogen biosynthetic process"/>
    <property type="evidence" value="ECO:0007669"/>
    <property type="project" value="TreeGrafter"/>
</dbReference>
<dbReference type="InterPro" id="IPR011009">
    <property type="entry name" value="Kinase-like_dom_sf"/>
</dbReference>
<gene>
    <name evidence="4" type="ORF">BCR43DRAFT_442824</name>
</gene>
<proteinExistence type="predicted"/>
<dbReference type="SUPFAM" id="SSF56112">
    <property type="entry name" value="Protein kinase-like (PK-like)"/>
    <property type="match status" value="1"/>
</dbReference>
<dbReference type="OrthoDB" id="10252171at2759"/>
<evidence type="ECO:0000256" key="1">
    <source>
        <dbReference type="ARBA" id="ARBA00022741"/>
    </source>
</evidence>
<evidence type="ECO:0000313" key="5">
    <source>
        <dbReference type="Proteomes" id="UP000242180"/>
    </source>
</evidence>
<comment type="caution">
    <text evidence="4">The sequence shown here is derived from an EMBL/GenBank/DDBJ whole genome shotgun (WGS) entry which is preliminary data.</text>
</comment>
<reference evidence="4 5" key="1">
    <citation type="submission" date="2016-07" db="EMBL/GenBank/DDBJ databases">
        <title>Pervasive Adenine N6-methylation of Active Genes in Fungi.</title>
        <authorList>
            <consortium name="DOE Joint Genome Institute"/>
            <person name="Mondo S.J."/>
            <person name="Dannebaum R.O."/>
            <person name="Kuo R.C."/>
            <person name="Labutti K."/>
            <person name="Haridas S."/>
            <person name="Kuo A."/>
            <person name="Salamov A."/>
            <person name="Ahrendt S.R."/>
            <person name="Lipzen A."/>
            <person name="Sullivan W."/>
            <person name="Andreopoulos W.B."/>
            <person name="Clum A."/>
            <person name="Lindquist E."/>
            <person name="Daum C."/>
            <person name="Ramamoorthy G.K."/>
            <person name="Gryganskyi A."/>
            <person name="Culley D."/>
            <person name="Magnuson J.K."/>
            <person name="James T.Y."/>
            <person name="O'Malley M.A."/>
            <person name="Stajich J.E."/>
            <person name="Spatafora J.W."/>
            <person name="Visel A."/>
            <person name="Grigoriev I.V."/>
        </authorList>
    </citation>
    <scope>NUCLEOTIDE SEQUENCE [LARGE SCALE GENOMIC DNA]</scope>
    <source>
        <strain evidence="4 5">NRRL 2496</strain>
    </source>
</reference>
<dbReference type="GO" id="GO:0035556">
    <property type="term" value="P:intracellular signal transduction"/>
    <property type="evidence" value="ECO:0007669"/>
    <property type="project" value="TreeGrafter"/>
</dbReference>
<dbReference type="PROSITE" id="PS00108">
    <property type="entry name" value="PROTEIN_KINASE_ST"/>
    <property type="match status" value="1"/>
</dbReference>
<dbReference type="PROSITE" id="PS50011">
    <property type="entry name" value="PROTEIN_KINASE_DOM"/>
    <property type="match status" value="1"/>
</dbReference>
<dbReference type="SMART" id="SM00220">
    <property type="entry name" value="S_TKc"/>
    <property type="match status" value="1"/>
</dbReference>
<keyword evidence="4" id="KW-0808">Transferase</keyword>
<dbReference type="STRING" id="13706.A0A1X2H940"/>
<dbReference type="GO" id="GO:0005634">
    <property type="term" value="C:nucleus"/>
    <property type="evidence" value="ECO:0007669"/>
    <property type="project" value="TreeGrafter"/>
</dbReference>
<protein>
    <submittedName>
        <fullName evidence="4">Kinase-like domain-containing protein</fullName>
    </submittedName>
</protein>
<evidence type="ECO:0000256" key="2">
    <source>
        <dbReference type="ARBA" id="ARBA00022840"/>
    </source>
</evidence>
<dbReference type="Gene3D" id="1.10.510.10">
    <property type="entry name" value="Transferase(Phosphotransferase) domain 1"/>
    <property type="match status" value="1"/>
</dbReference>
<dbReference type="InterPro" id="IPR008271">
    <property type="entry name" value="Ser/Thr_kinase_AS"/>
</dbReference>
<keyword evidence="2" id="KW-0067">ATP-binding</keyword>